<feature type="transmembrane region" description="Helical" evidence="10">
    <location>
        <begin position="205"/>
        <end position="231"/>
    </location>
</feature>
<dbReference type="PROSITE" id="PS50013">
    <property type="entry name" value="CHROMO_2"/>
    <property type="match status" value="1"/>
</dbReference>
<feature type="compositionally biased region" description="Polar residues" evidence="9">
    <location>
        <begin position="549"/>
        <end position="566"/>
    </location>
</feature>
<keyword evidence="7 10" id="KW-0472">Membrane</keyword>
<dbReference type="Proteomes" id="UP000076552">
    <property type="component" value="Unassembled WGS sequence"/>
</dbReference>
<feature type="region of interest" description="Disordered" evidence="9">
    <location>
        <begin position="335"/>
        <end position="409"/>
    </location>
</feature>
<feature type="compositionally biased region" description="Polar residues" evidence="9">
    <location>
        <begin position="635"/>
        <end position="646"/>
    </location>
</feature>
<evidence type="ECO:0000259" key="11">
    <source>
        <dbReference type="PROSITE" id="PS50013"/>
    </source>
</evidence>
<keyword evidence="4 10" id="KW-0812">Transmembrane</keyword>
<dbReference type="PANTHER" id="PTHR22811">
    <property type="entry name" value="TRANSMEMBRANE EMP24 DOMAIN-CONTAINING PROTEIN"/>
    <property type="match status" value="1"/>
</dbReference>
<dbReference type="Gene3D" id="3.40.50.12360">
    <property type="match status" value="1"/>
</dbReference>
<feature type="compositionally biased region" description="Low complexity" evidence="9">
    <location>
        <begin position="1648"/>
        <end position="1667"/>
    </location>
</feature>
<evidence type="ECO:0000256" key="5">
    <source>
        <dbReference type="ARBA" id="ARBA00022729"/>
    </source>
</evidence>
<evidence type="ECO:0000256" key="6">
    <source>
        <dbReference type="ARBA" id="ARBA00022989"/>
    </source>
</evidence>
<feature type="region of interest" description="Disordered" evidence="9">
    <location>
        <begin position="753"/>
        <end position="861"/>
    </location>
</feature>
<dbReference type="InterPro" id="IPR036598">
    <property type="entry name" value="GOLD_dom_sf"/>
</dbReference>
<evidence type="ECO:0000256" key="1">
    <source>
        <dbReference type="ARBA" id="ARBA00004479"/>
    </source>
</evidence>
<dbReference type="SUPFAM" id="SSF101576">
    <property type="entry name" value="Supernatant protein factor (SPF), C-terminal domain"/>
    <property type="match status" value="1"/>
</dbReference>
<feature type="compositionally biased region" description="Basic and acidic residues" evidence="9">
    <location>
        <begin position="1625"/>
        <end position="1634"/>
    </location>
</feature>
<reference evidence="13 14" key="1">
    <citation type="submission" date="2015-06" db="EMBL/GenBank/DDBJ databases">
        <title>Survival trade-offs in plant roots during colonization by closely related pathogenic and mutualistic fungi.</title>
        <authorList>
            <person name="Hacquard S."/>
            <person name="Kracher B."/>
            <person name="Hiruma K."/>
            <person name="Weinman A."/>
            <person name="Muench P."/>
            <person name="Garrido Oter R."/>
            <person name="Ver Loren van Themaat E."/>
            <person name="Dallerey J.-F."/>
            <person name="Damm U."/>
            <person name="Henrissat B."/>
            <person name="Lespinet O."/>
            <person name="Thon M."/>
            <person name="Kemen E."/>
            <person name="McHardy A.C."/>
            <person name="Schulze-Lefert P."/>
            <person name="O'Connell R.J."/>
        </authorList>
    </citation>
    <scope>NUCLEOTIDE SEQUENCE [LARGE SCALE GENOMIC DNA]</scope>
    <source>
        <strain evidence="13 14">0861</strain>
    </source>
</reference>
<feature type="region of interest" description="Disordered" evidence="9">
    <location>
        <begin position="618"/>
        <end position="648"/>
    </location>
</feature>
<evidence type="ECO:0000256" key="8">
    <source>
        <dbReference type="ARBA" id="ARBA00037847"/>
    </source>
</evidence>
<keyword evidence="14" id="KW-1185">Reference proteome</keyword>
<dbReference type="InterPro" id="IPR015720">
    <property type="entry name" value="Emp24-like"/>
</dbReference>
<feature type="region of interest" description="Disordered" evidence="9">
    <location>
        <begin position="1006"/>
        <end position="1045"/>
    </location>
</feature>
<dbReference type="InterPro" id="IPR038609">
    <property type="entry name" value="HDA1_su2/3_sf"/>
</dbReference>
<evidence type="ECO:0000259" key="12">
    <source>
        <dbReference type="PROSITE" id="PS50866"/>
    </source>
</evidence>
<evidence type="ECO:0000256" key="2">
    <source>
        <dbReference type="ARBA" id="ARBA00007104"/>
    </source>
</evidence>
<dbReference type="STRING" id="708197.A0A161WM74"/>
<dbReference type="EMBL" id="LFIV01000062">
    <property type="protein sequence ID" value="KZL72216.1"/>
    <property type="molecule type" value="Genomic_DNA"/>
</dbReference>
<keyword evidence="5" id="KW-0732">Signal</keyword>
<dbReference type="PROSITE" id="PS50866">
    <property type="entry name" value="GOLD"/>
    <property type="match status" value="1"/>
</dbReference>
<evidence type="ECO:0000313" key="13">
    <source>
        <dbReference type="EMBL" id="KZL72216.1"/>
    </source>
</evidence>
<feature type="compositionally biased region" description="Polar residues" evidence="9">
    <location>
        <begin position="517"/>
        <end position="533"/>
    </location>
</feature>
<feature type="region of interest" description="Disordered" evidence="9">
    <location>
        <begin position="242"/>
        <end position="262"/>
    </location>
</feature>
<feature type="compositionally biased region" description="Basic and acidic residues" evidence="9">
    <location>
        <begin position="1348"/>
        <end position="1357"/>
    </location>
</feature>
<dbReference type="GO" id="GO:0012505">
    <property type="term" value="C:endomembrane system"/>
    <property type="evidence" value="ECO:0007669"/>
    <property type="project" value="UniProtKB-SubCell"/>
</dbReference>
<feature type="compositionally biased region" description="Basic and acidic residues" evidence="9">
    <location>
        <begin position="1006"/>
        <end position="1018"/>
    </location>
</feature>
<comment type="subunit">
    <text evidence="3">Component of the NuA4 histone acetyltransferase complex.</text>
</comment>
<evidence type="ECO:0000256" key="3">
    <source>
        <dbReference type="ARBA" id="ARBA00011353"/>
    </source>
</evidence>
<feature type="region of interest" description="Disordered" evidence="9">
    <location>
        <begin position="1"/>
        <end position="25"/>
    </location>
</feature>
<proteinExistence type="inferred from homology"/>
<feature type="compositionally biased region" description="Polar residues" evidence="9">
    <location>
        <begin position="472"/>
        <end position="499"/>
    </location>
</feature>
<dbReference type="SUPFAM" id="SSF54160">
    <property type="entry name" value="Chromo domain-like"/>
    <property type="match status" value="1"/>
</dbReference>
<feature type="compositionally biased region" description="Basic and acidic residues" evidence="9">
    <location>
        <begin position="500"/>
        <end position="516"/>
    </location>
</feature>
<dbReference type="InterPro" id="IPR009038">
    <property type="entry name" value="GOLD_dom"/>
</dbReference>
<dbReference type="InterPro" id="IPR016197">
    <property type="entry name" value="Chromo-like_dom_sf"/>
</dbReference>
<dbReference type="InterPro" id="IPR000953">
    <property type="entry name" value="Chromo/chromo_shadow_dom"/>
</dbReference>
<evidence type="ECO:0000313" key="14">
    <source>
        <dbReference type="Proteomes" id="UP000076552"/>
    </source>
</evidence>
<evidence type="ECO:0000256" key="10">
    <source>
        <dbReference type="SAM" id="Phobius"/>
    </source>
</evidence>
<organism evidence="13 14">
    <name type="scientific">Colletotrichum tofieldiae</name>
    <dbReference type="NCBI Taxonomy" id="708197"/>
    <lineage>
        <taxon>Eukaryota</taxon>
        <taxon>Fungi</taxon>
        <taxon>Dikarya</taxon>
        <taxon>Ascomycota</taxon>
        <taxon>Pezizomycotina</taxon>
        <taxon>Sordariomycetes</taxon>
        <taxon>Hypocreomycetidae</taxon>
        <taxon>Glomerellales</taxon>
        <taxon>Glomerellaceae</taxon>
        <taxon>Colletotrichum</taxon>
        <taxon>Colletotrichum spaethianum species complex</taxon>
    </lineage>
</organism>
<feature type="compositionally biased region" description="Polar residues" evidence="9">
    <location>
        <begin position="1"/>
        <end position="10"/>
    </location>
</feature>
<feature type="region of interest" description="Disordered" evidence="9">
    <location>
        <begin position="1625"/>
        <end position="1695"/>
    </location>
</feature>
<feature type="domain" description="Chromo" evidence="11">
    <location>
        <begin position="269"/>
        <end position="337"/>
    </location>
</feature>
<dbReference type="GO" id="GO:0016020">
    <property type="term" value="C:membrane"/>
    <property type="evidence" value="ECO:0007669"/>
    <property type="project" value="UniProtKB-SubCell"/>
</dbReference>
<gene>
    <name evidence="13" type="ORF">CT0861_13147</name>
</gene>
<dbReference type="SMART" id="SM01190">
    <property type="entry name" value="EMP24_GP25L"/>
    <property type="match status" value="1"/>
</dbReference>
<evidence type="ECO:0000256" key="9">
    <source>
        <dbReference type="SAM" id="MobiDB-lite"/>
    </source>
</evidence>
<feature type="non-terminal residue" evidence="13">
    <location>
        <position position="1"/>
    </location>
</feature>
<evidence type="ECO:0000256" key="4">
    <source>
        <dbReference type="ARBA" id="ARBA00022692"/>
    </source>
</evidence>
<feature type="transmembrane region" description="Helical" evidence="10">
    <location>
        <begin position="32"/>
        <end position="54"/>
    </location>
</feature>
<feature type="region of interest" description="Disordered" evidence="9">
    <location>
        <begin position="1336"/>
        <end position="1364"/>
    </location>
</feature>
<feature type="compositionally biased region" description="Low complexity" evidence="9">
    <location>
        <begin position="783"/>
        <end position="809"/>
    </location>
</feature>
<protein>
    <submittedName>
        <fullName evidence="13">Endosomal cargo receptor</fullName>
    </submittedName>
</protein>
<sequence>LATACPQSPASRVDDRHPHARPRTPTQHIMRVSAITCGLLACFVSQVAATALTYKLHANEKACFYAKTQKENEKIAFYFAVQSGGSFDVDYVVTGPGNKIILDGAKERQGDFVFTAQQLGDYEFCFNNEMSTFAEKFVDFEIAVENEVRAQLPAKQGASPEQHSTLEETIFKLSGQLSTIARGQKYFRTRENRNFSTVRSTEGRIINFSMIQCALVVLMGALQVFIVRFFFQGARKGYEVDRNLSMPSGSRHSSKQPKKPKEQYKEKWYIIRDILQERKRGANIEYLVDWEDDPDTGERYRPTWTLSKDVTSKAIFDWRKKLDALYKRDHARHAEESEAQSIGGLQHEGASTHASAADSLDSSQPVQPSHRRKRHQTEQSDDLEDDPNHSKRRRYHSEAPSSLSSGSEVDTDAASDVLYNNSSFFVAIPSKVDHDFSEYISVSDSQGSTALGSQPISTLEDEDSQVVLTESLSQRTIPDSQDYSAFDTQDSRVSSNRLESSTRNKEGIVTDREIPDSQKQSSLSKSTASQTPLLSAPDHRSPFFVRRTPLQSSPSGHSRNLQQEPVSSDYIPLTQDSPKQSRVPILGDILPTLSEPQQTIEEPVSSLALQPRPQVVSYSVTRAPPQQPTRERDSFPTSISDKSIPSHQVDDLTTVYQAEHSSNHSASGDCHQESQSAGAPIFLTQPAFDFDIPSSQASSLSKSASVDSSSALAVDKNESASEHIVACSDTQNGHSQNTQLAQVVAPLPNIPASQSGLISDSVEDPVVPDTVRRRPSQKRCINTRRTSSGSPGSGFSNAGASSRSSSRSPNTHHRDEDVASDADSFQTCFERRSLPPLTSPYNSLDEGHSGRHTSLPPIMDTPSGEPLSAIEELMRIQEAALQGTLTEDGLTSPTTALAHHREDGPSMTDAVDHAFSASMADPSIQINSQPPIASDWHMGEPITSSTEMPVLSSAPPGPAIEAPVDDPPRTASMGDIFPGNLMPPEPASQLPITISPSEISRSIEPDEHLSGLPQHDDQPLEMLPEDDTTAGGKSTATSPDVEEPYLSGPPTAVDQSEYLVTVSFPANIRPLYLSTLTAYKREIEKFNQALQSDEGLPDQATVDSIGRLFNQLRDICDMPAPLDGPSINALSAIDLKKHAMGTNSKFFFVGRFLERLQTSHKKILIVVRDTNIVGYLEAVVGTGDMAYSLKGLHELEGQDEHSLLIVIVHTEQPLVDDLSDFDVVIGFDNGILQTDVLGQWAGMSGKKPMLIRLMTTCSIEHLELMMPAELEGLERQNALLIALFQARALIVNDEQGEMIDQFTSLFASQAIDPDPSFGWEPEPIPLSVLDFYSSTQPHTQMPPTAEELTTRKRKADDGSQQVTKRLRVSHSPGRAAGDIDAVVRSHLNPDPSRLYIQTTQDHLDSLTTKVSELEYQLEEKTVLEANLRKHINNLSQRVKSHDKTINIIQERHMAALRERSQFEAQRDKAQQNEEKAWEESHHWQNKAKALEEELKKKNATLEEALINAGTVATETFKEKTQELEKALEKITELEKKLESRDGELGYARDAYQTANHANSELTRENHDLKEQVDLLQKSAVGNLAQVQNVNAGEQVKEMQRQIAETQAISKDREKELARIEKELRMLKNGRRETRQQSVPRSPRLGMMSPRTGRAAGGSASRGTSPTPHESAGGTPVPGLQFFNTPANGRWGHLRD</sequence>
<feature type="compositionally biased region" description="Low complexity" evidence="9">
    <location>
        <begin position="398"/>
        <end position="407"/>
    </location>
</feature>
<keyword evidence="6 10" id="KW-1133">Transmembrane helix</keyword>
<name>A0A161WM74_9PEZI</name>
<keyword evidence="13" id="KW-0675">Receptor</keyword>
<comment type="similarity">
    <text evidence="2">Belongs to the EMP24/GP25L family.</text>
</comment>
<accession>A0A161WM74</accession>
<feature type="region of interest" description="Disordered" evidence="9">
    <location>
        <begin position="472"/>
        <end position="581"/>
    </location>
</feature>
<feature type="domain" description="GOLD" evidence="12">
    <location>
        <begin position="61"/>
        <end position="144"/>
    </location>
</feature>
<dbReference type="GO" id="GO:0006338">
    <property type="term" value="P:chromatin remodeling"/>
    <property type="evidence" value="ECO:0007669"/>
    <property type="project" value="UniProtKB-ARBA"/>
</dbReference>
<feature type="region of interest" description="Disordered" evidence="9">
    <location>
        <begin position="947"/>
        <end position="992"/>
    </location>
</feature>
<evidence type="ECO:0000256" key="7">
    <source>
        <dbReference type="ARBA" id="ARBA00023136"/>
    </source>
</evidence>
<dbReference type="Pfam" id="PF01105">
    <property type="entry name" value="EMP24_GP25L"/>
    <property type="match status" value="1"/>
</dbReference>
<comment type="caution">
    <text evidence="13">The sequence shown here is derived from an EMBL/GenBank/DDBJ whole genome shotgun (WGS) entry which is preliminary data.</text>
</comment>
<comment type="subcellular location">
    <subcellularLocation>
        <location evidence="8">Endomembrane system</location>
        <topology evidence="8">Single-pass membrane protein</topology>
    </subcellularLocation>
    <subcellularLocation>
        <location evidence="1">Membrane</location>
        <topology evidence="1">Single-pass type I membrane protein</topology>
    </subcellularLocation>
</comment>